<sequence>MYTSPSSSQSITAITITTSPGLSHRQSLLTSLASLTSLIPDCRSPGQVILSKSRYEYHEAALIQNKGKGGSTWNGRRLREKYTVAPWTDGCMVRARRS</sequence>
<comment type="caution">
    <text evidence="1">The sequence shown here is derived from an EMBL/GenBank/DDBJ whole genome shotgun (WGS) entry which is preliminary data.</text>
</comment>
<dbReference type="Proteomes" id="UP000324222">
    <property type="component" value="Unassembled WGS sequence"/>
</dbReference>
<evidence type="ECO:0000313" key="2">
    <source>
        <dbReference type="Proteomes" id="UP000324222"/>
    </source>
</evidence>
<evidence type="ECO:0000313" key="1">
    <source>
        <dbReference type="EMBL" id="MPD05731.1"/>
    </source>
</evidence>
<name>A0A5B7K9R3_PORTR</name>
<gene>
    <name evidence="1" type="ORF">E2C01_101492</name>
</gene>
<reference evidence="1 2" key="1">
    <citation type="submission" date="2019-05" db="EMBL/GenBank/DDBJ databases">
        <title>Another draft genome of Portunus trituberculatus and its Hox gene families provides insights of decapod evolution.</title>
        <authorList>
            <person name="Jeong J.-H."/>
            <person name="Song I."/>
            <person name="Kim S."/>
            <person name="Choi T."/>
            <person name="Kim D."/>
            <person name="Ryu S."/>
            <person name="Kim W."/>
        </authorList>
    </citation>
    <scope>NUCLEOTIDE SEQUENCE [LARGE SCALE GENOMIC DNA]</scope>
    <source>
        <tissue evidence="1">Muscle</tissue>
    </source>
</reference>
<dbReference type="AlphaFoldDB" id="A0A5B7K9R3"/>
<accession>A0A5B7K9R3</accession>
<proteinExistence type="predicted"/>
<keyword evidence="2" id="KW-1185">Reference proteome</keyword>
<organism evidence="1 2">
    <name type="scientific">Portunus trituberculatus</name>
    <name type="common">Swimming crab</name>
    <name type="synonym">Neptunus trituberculatus</name>
    <dbReference type="NCBI Taxonomy" id="210409"/>
    <lineage>
        <taxon>Eukaryota</taxon>
        <taxon>Metazoa</taxon>
        <taxon>Ecdysozoa</taxon>
        <taxon>Arthropoda</taxon>
        <taxon>Crustacea</taxon>
        <taxon>Multicrustacea</taxon>
        <taxon>Malacostraca</taxon>
        <taxon>Eumalacostraca</taxon>
        <taxon>Eucarida</taxon>
        <taxon>Decapoda</taxon>
        <taxon>Pleocyemata</taxon>
        <taxon>Brachyura</taxon>
        <taxon>Eubrachyura</taxon>
        <taxon>Portunoidea</taxon>
        <taxon>Portunidae</taxon>
        <taxon>Portuninae</taxon>
        <taxon>Portunus</taxon>
    </lineage>
</organism>
<dbReference type="EMBL" id="VSRR010147452">
    <property type="protein sequence ID" value="MPD05731.1"/>
    <property type="molecule type" value="Genomic_DNA"/>
</dbReference>
<protein>
    <submittedName>
        <fullName evidence="1">Uncharacterized protein</fullName>
    </submittedName>
</protein>